<dbReference type="GO" id="GO:0005524">
    <property type="term" value="F:ATP binding"/>
    <property type="evidence" value="ECO:0007669"/>
    <property type="project" value="UniProtKB-KW"/>
</dbReference>
<comment type="caution">
    <text evidence="8">The sequence shown here is derived from an EMBL/GenBank/DDBJ whole genome shotgun (WGS) entry which is preliminary data.</text>
</comment>
<keyword evidence="2 8" id="KW-0436">Ligase</keyword>
<dbReference type="Gene3D" id="3.40.50.12780">
    <property type="entry name" value="N-terminal domain of ligase-like"/>
    <property type="match status" value="1"/>
</dbReference>
<accession>A0AA37HH43</accession>
<evidence type="ECO:0000259" key="6">
    <source>
        <dbReference type="Pfam" id="PF00501"/>
    </source>
</evidence>
<dbReference type="Gene3D" id="3.30.300.30">
    <property type="match status" value="1"/>
</dbReference>
<dbReference type="GO" id="GO:0005324">
    <property type="term" value="F:long-chain fatty acid transmembrane transporter activity"/>
    <property type="evidence" value="ECO:0007669"/>
    <property type="project" value="TreeGrafter"/>
</dbReference>
<evidence type="ECO:0000313" key="8">
    <source>
        <dbReference type="EMBL" id="GJD65436.1"/>
    </source>
</evidence>
<dbReference type="Pfam" id="PF13193">
    <property type="entry name" value="AMP-binding_C"/>
    <property type="match status" value="1"/>
</dbReference>
<evidence type="ECO:0000313" key="9">
    <source>
        <dbReference type="Proteomes" id="UP001055286"/>
    </source>
</evidence>
<keyword evidence="9" id="KW-1185">Reference proteome</keyword>
<keyword evidence="4" id="KW-0067">ATP-binding</keyword>
<evidence type="ECO:0000256" key="1">
    <source>
        <dbReference type="ARBA" id="ARBA00006432"/>
    </source>
</evidence>
<proteinExistence type="inferred from homology"/>
<dbReference type="InterPro" id="IPR020845">
    <property type="entry name" value="AMP-binding_CS"/>
</dbReference>
<dbReference type="InterPro" id="IPR025110">
    <property type="entry name" value="AMP-bd_C"/>
</dbReference>
<organism evidence="8 9">
    <name type="scientific">Methylobacterium frigidaeris</name>
    <dbReference type="NCBI Taxonomy" id="2038277"/>
    <lineage>
        <taxon>Bacteria</taxon>
        <taxon>Pseudomonadati</taxon>
        <taxon>Pseudomonadota</taxon>
        <taxon>Alphaproteobacteria</taxon>
        <taxon>Hyphomicrobiales</taxon>
        <taxon>Methylobacteriaceae</taxon>
        <taxon>Methylobacterium</taxon>
    </lineage>
</organism>
<dbReference type="InterPro" id="IPR042099">
    <property type="entry name" value="ANL_N_sf"/>
</dbReference>
<evidence type="ECO:0000256" key="2">
    <source>
        <dbReference type="ARBA" id="ARBA00022598"/>
    </source>
</evidence>
<evidence type="ECO:0000256" key="4">
    <source>
        <dbReference type="ARBA" id="ARBA00022840"/>
    </source>
</evidence>
<dbReference type="RefSeq" id="WP_238192919.1">
    <property type="nucleotide sequence ID" value="NZ_BPQJ01000040.1"/>
</dbReference>
<feature type="region of interest" description="Disordered" evidence="5">
    <location>
        <begin position="523"/>
        <end position="542"/>
    </location>
</feature>
<dbReference type="EMBL" id="BPQJ01000040">
    <property type="protein sequence ID" value="GJD65436.1"/>
    <property type="molecule type" value="Genomic_DNA"/>
</dbReference>
<dbReference type="GO" id="GO:0005886">
    <property type="term" value="C:plasma membrane"/>
    <property type="evidence" value="ECO:0007669"/>
    <property type="project" value="TreeGrafter"/>
</dbReference>
<name>A0AA37HH43_9HYPH</name>
<feature type="domain" description="AMP-binding enzyme C-terminal" evidence="7">
    <location>
        <begin position="437"/>
        <end position="514"/>
    </location>
</feature>
<dbReference type="PANTHER" id="PTHR43107">
    <property type="entry name" value="LONG-CHAIN FATTY ACID TRANSPORT PROTEIN"/>
    <property type="match status" value="1"/>
</dbReference>
<dbReference type="GO" id="GO:0004467">
    <property type="term" value="F:long-chain fatty acid-CoA ligase activity"/>
    <property type="evidence" value="ECO:0007669"/>
    <property type="project" value="TreeGrafter"/>
</dbReference>
<protein>
    <submittedName>
        <fullName evidence="8">Crotonobetaine/carnitine--CoA ligase</fullName>
    </submittedName>
</protein>
<dbReference type="Proteomes" id="UP001055286">
    <property type="component" value="Unassembled WGS sequence"/>
</dbReference>
<evidence type="ECO:0000256" key="5">
    <source>
        <dbReference type="SAM" id="MobiDB-lite"/>
    </source>
</evidence>
<dbReference type="Pfam" id="PF00501">
    <property type="entry name" value="AMP-binding"/>
    <property type="match status" value="1"/>
</dbReference>
<dbReference type="SUPFAM" id="SSF56801">
    <property type="entry name" value="Acetyl-CoA synthetase-like"/>
    <property type="match status" value="1"/>
</dbReference>
<keyword evidence="3" id="KW-0547">Nucleotide-binding</keyword>
<comment type="similarity">
    <text evidence="1">Belongs to the ATP-dependent AMP-binding enzyme family.</text>
</comment>
<dbReference type="PROSITE" id="PS00455">
    <property type="entry name" value="AMP_BINDING"/>
    <property type="match status" value="1"/>
</dbReference>
<reference evidence="8" key="1">
    <citation type="journal article" date="2016" name="Front. Microbiol.">
        <title>Genome Sequence of the Piezophilic, Mesophilic Sulfate-Reducing Bacterium Desulfovibrio indicus J2T.</title>
        <authorList>
            <person name="Cao J."/>
            <person name="Maignien L."/>
            <person name="Shao Z."/>
            <person name="Alain K."/>
            <person name="Jebbar M."/>
        </authorList>
    </citation>
    <scope>NUCLEOTIDE SEQUENCE</scope>
    <source>
        <strain evidence="8">JCM 32048</strain>
    </source>
</reference>
<dbReference type="GO" id="GO:0044539">
    <property type="term" value="P:long-chain fatty acid import into cell"/>
    <property type="evidence" value="ECO:0007669"/>
    <property type="project" value="TreeGrafter"/>
</dbReference>
<gene>
    <name evidence="8" type="primary">caiC</name>
    <name evidence="8" type="ORF">MPEAHAMD_5626</name>
</gene>
<dbReference type="InterPro" id="IPR045851">
    <property type="entry name" value="AMP-bd_C_sf"/>
</dbReference>
<sequence>MYPEIDAPERWLYPEALAHHARERPDKTFVGLIEGDNLSYAQAHDDMGRVAEHLCRFGVSPGDRVVVLLQNGLDIVRAWLGLGRLGAVFVVLNTELKGPFLAHQLRSSGARIAITSPVLLDRVRDLAGEVPALDTVLLTGDDEPPSATGDGQPWRYARFDGWRDCARYDGPMPRASDVAAIMYTSGTSGPSKGVLMPHAHCFLFGIGSVDHVRVTERDVYYVVLPLFHANGLFMQVGGCLIAGATAMVRQRFSATAWLRDIRATGATATNTLGVLSAFVFEQPPGPDDRDHRLRLILAAPNVPEHEAIWKSRFGVETVVSGFGMTEVNIVVWGSAGASRPGTSGRVYDRHFEVEIHDPETDTRRDPGRIGEIVVRPRTPFGFMAGYDGMPEKTVEAWRNLWFRTGDAGIIDRDGDLTFVDRIRDCIRRRGEKISSYEIEASVIGIPGVVEVAAFAVPASIEGGEDEVMLAVVLEQASPCTAEDIVRHADRDLPRFALPRYVEIVGELPKTPTGKVQKVELRRRGVTAGTWDREQPTNGGPSA</sequence>
<reference evidence="8" key="2">
    <citation type="submission" date="2021-08" db="EMBL/GenBank/DDBJ databases">
        <authorList>
            <person name="Tani A."/>
            <person name="Ola A."/>
            <person name="Ogura Y."/>
            <person name="Katsura K."/>
            <person name="Hayashi T."/>
        </authorList>
    </citation>
    <scope>NUCLEOTIDE SEQUENCE</scope>
    <source>
        <strain evidence="8">JCM 32048</strain>
    </source>
</reference>
<feature type="domain" description="AMP-dependent synthetase/ligase" evidence="6">
    <location>
        <begin position="18"/>
        <end position="386"/>
    </location>
</feature>
<dbReference type="AlphaFoldDB" id="A0AA37HH43"/>
<dbReference type="PANTHER" id="PTHR43107:SF15">
    <property type="entry name" value="FATTY ACID TRANSPORT PROTEIN 3, ISOFORM A"/>
    <property type="match status" value="1"/>
</dbReference>
<evidence type="ECO:0000256" key="3">
    <source>
        <dbReference type="ARBA" id="ARBA00022741"/>
    </source>
</evidence>
<dbReference type="InterPro" id="IPR000873">
    <property type="entry name" value="AMP-dep_synth/lig_dom"/>
</dbReference>
<evidence type="ECO:0000259" key="7">
    <source>
        <dbReference type="Pfam" id="PF13193"/>
    </source>
</evidence>